<dbReference type="InterPro" id="IPR026004">
    <property type="entry name" value="Septum_form"/>
</dbReference>
<comment type="caution">
    <text evidence="3">The sequence shown here is derived from an EMBL/GenBank/DDBJ whole genome shotgun (WGS) entry which is preliminary data.</text>
</comment>
<feature type="chain" id="PRO_5038568135" description="Septum formation-related domain-containing protein" evidence="1">
    <location>
        <begin position="27"/>
        <end position="162"/>
    </location>
</feature>
<evidence type="ECO:0000313" key="4">
    <source>
        <dbReference type="Proteomes" id="UP000241085"/>
    </source>
</evidence>
<evidence type="ECO:0000256" key="1">
    <source>
        <dbReference type="SAM" id="SignalP"/>
    </source>
</evidence>
<sequence>MRRRLSLLAGAALVLALASCSSVVGSDSPDAVRDEAGAVVTAGVVDAFSVRRGDCLLAPDGSRLADVELVPCADVHDLEVFHAFEQPGDDYTSRNTLLAQAKAACDLEFPAAIGVAYGASALEYRSIVPSEVSWRHGDRTILCAVFDPITGPAAGTLFGAAR</sequence>
<keyword evidence="4" id="KW-1185">Reference proteome</keyword>
<dbReference type="RefSeq" id="WP_107575494.1">
    <property type="nucleotide sequence ID" value="NZ_PZPL01000001.1"/>
</dbReference>
<evidence type="ECO:0000313" key="3">
    <source>
        <dbReference type="EMBL" id="PTL74307.1"/>
    </source>
</evidence>
<keyword evidence="1" id="KW-0732">Signal</keyword>
<feature type="signal peptide" evidence="1">
    <location>
        <begin position="1"/>
        <end position="26"/>
    </location>
</feature>
<dbReference type="AlphaFoldDB" id="A0A2T4UXP7"/>
<reference evidence="3 4" key="1">
    <citation type="submission" date="2018-03" db="EMBL/GenBank/DDBJ databases">
        <title>Bacteriophage NCPPB3778 and a type I-E CRISPR drive the evolution of the US Biological Select Agent, Rathayibacter toxicus.</title>
        <authorList>
            <person name="Davis E.W.II."/>
            <person name="Tabima J.F."/>
            <person name="Weisberg A.J."/>
            <person name="Dantas Lopes L."/>
            <person name="Wiseman M.S."/>
            <person name="Wiseman M.S."/>
            <person name="Pupko T."/>
            <person name="Belcher M.S."/>
            <person name="Sechler A.J."/>
            <person name="Tancos M.A."/>
            <person name="Schroeder B.K."/>
            <person name="Murray T.D."/>
            <person name="Luster D.G."/>
            <person name="Schneider W.L."/>
            <person name="Rogers E."/>
            <person name="Andreote F.D."/>
            <person name="Grunwald N.J."/>
            <person name="Putnam M.L."/>
            <person name="Chang J.H."/>
        </authorList>
    </citation>
    <scope>NUCLEOTIDE SEQUENCE [LARGE SCALE GENOMIC DNA]</scope>
    <source>
        <strain evidence="3 4">DSM 15933</strain>
    </source>
</reference>
<organism evidence="3 4">
    <name type="scientific">Rathayibacter caricis DSM 15933</name>
    <dbReference type="NCBI Taxonomy" id="1328867"/>
    <lineage>
        <taxon>Bacteria</taxon>
        <taxon>Bacillati</taxon>
        <taxon>Actinomycetota</taxon>
        <taxon>Actinomycetes</taxon>
        <taxon>Micrococcales</taxon>
        <taxon>Microbacteriaceae</taxon>
        <taxon>Rathayibacter</taxon>
    </lineage>
</organism>
<feature type="domain" description="Septum formation-related" evidence="2">
    <location>
        <begin position="52"/>
        <end position="146"/>
    </location>
</feature>
<dbReference type="Proteomes" id="UP000241085">
    <property type="component" value="Unassembled WGS sequence"/>
</dbReference>
<evidence type="ECO:0000259" key="2">
    <source>
        <dbReference type="Pfam" id="PF13845"/>
    </source>
</evidence>
<accession>A0A2T4UXP7</accession>
<protein>
    <recommendedName>
        <fullName evidence="2">Septum formation-related domain-containing protein</fullName>
    </recommendedName>
</protein>
<dbReference type="PROSITE" id="PS51257">
    <property type="entry name" value="PROKAR_LIPOPROTEIN"/>
    <property type="match status" value="1"/>
</dbReference>
<dbReference type="Pfam" id="PF13845">
    <property type="entry name" value="Septum_form"/>
    <property type="match status" value="1"/>
</dbReference>
<gene>
    <name evidence="3" type="ORF">C1I63_16705</name>
</gene>
<name>A0A2T4UXP7_9MICO</name>
<dbReference type="EMBL" id="PZPL01000001">
    <property type="protein sequence ID" value="PTL74307.1"/>
    <property type="molecule type" value="Genomic_DNA"/>
</dbReference>
<proteinExistence type="predicted"/>